<dbReference type="AlphaFoldDB" id="A0ABD1YE12"/>
<gene>
    <name evidence="2" type="ORF">R1flu_013305</name>
</gene>
<proteinExistence type="predicted"/>
<accession>A0ABD1YE12</accession>
<organism evidence="2 3">
    <name type="scientific">Riccia fluitans</name>
    <dbReference type="NCBI Taxonomy" id="41844"/>
    <lineage>
        <taxon>Eukaryota</taxon>
        <taxon>Viridiplantae</taxon>
        <taxon>Streptophyta</taxon>
        <taxon>Embryophyta</taxon>
        <taxon>Marchantiophyta</taxon>
        <taxon>Marchantiopsida</taxon>
        <taxon>Marchantiidae</taxon>
        <taxon>Marchantiales</taxon>
        <taxon>Ricciaceae</taxon>
        <taxon>Riccia</taxon>
    </lineage>
</organism>
<name>A0ABD1YE12_9MARC</name>
<keyword evidence="3" id="KW-1185">Reference proteome</keyword>
<evidence type="ECO:0000313" key="3">
    <source>
        <dbReference type="Proteomes" id="UP001605036"/>
    </source>
</evidence>
<dbReference type="Proteomes" id="UP001605036">
    <property type="component" value="Unassembled WGS sequence"/>
</dbReference>
<evidence type="ECO:0000256" key="1">
    <source>
        <dbReference type="SAM" id="MobiDB-lite"/>
    </source>
</evidence>
<feature type="region of interest" description="Disordered" evidence="1">
    <location>
        <begin position="57"/>
        <end position="99"/>
    </location>
</feature>
<evidence type="ECO:0000313" key="2">
    <source>
        <dbReference type="EMBL" id="KAL2628619.1"/>
    </source>
</evidence>
<dbReference type="EMBL" id="JBHFFA010000004">
    <property type="protein sequence ID" value="KAL2628619.1"/>
    <property type="molecule type" value="Genomic_DNA"/>
</dbReference>
<sequence length="99" mass="11236">MEGNLVDGSRSRVSAAHDLLSLIVTGLAFLEVRLYSSGCRSMESSEEMMRLQRRGSRFGSRLLGERHKQSPWKAQKQRRTGGTERFSVSHRTGLQRDAR</sequence>
<comment type="caution">
    <text evidence="2">The sequence shown here is derived from an EMBL/GenBank/DDBJ whole genome shotgun (WGS) entry which is preliminary data.</text>
</comment>
<protein>
    <submittedName>
        <fullName evidence="2">Uncharacterized protein</fullName>
    </submittedName>
</protein>
<reference evidence="2 3" key="1">
    <citation type="submission" date="2024-09" db="EMBL/GenBank/DDBJ databases">
        <title>Chromosome-scale assembly of Riccia fluitans.</title>
        <authorList>
            <person name="Paukszto L."/>
            <person name="Sawicki J."/>
            <person name="Karawczyk K."/>
            <person name="Piernik-Szablinska J."/>
            <person name="Szczecinska M."/>
            <person name="Mazdziarz M."/>
        </authorList>
    </citation>
    <scope>NUCLEOTIDE SEQUENCE [LARGE SCALE GENOMIC DNA]</scope>
    <source>
        <strain evidence="2">Rf_01</strain>
        <tissue evidence="2">Aerial parts of the thallus</tissue>
    </source>
</reference>